<name>A0ABV6DIN2_9BACL</name>
<dbReference type="PANTHER" id="PTHR48098">
    <property type="entry name" value="ENTEROCHELIN ESTERASE-RELATED"/>
    <property type="match status" value="1"/>
</dbReference>
<dbReference type="InterPro" id="IPR050583">
    <property type="entry name" value="Mycobacterial_A85_antigen"/>
</dbReference>
<dbReference type="EMBL" id="JBHLWN010000031">
    <property type="protein sequence ID" value="MFC0212519.1"/>
    <property type="molecule type" value="Genomic_DNA"/>
</dbReference>
<proteinExistence type="predicted"/>
<dbReference type="Proteomes" id="UP001589776">
    <property type="component" value="Unassembled WGS sequence"/>
</dbReference>
<dbReference type="Pfam" id="PF00756">
    <property type="entry name" value="Esterase"/>
    <property type="match status" value="1"/>
</dbReference>
<gene>
    <name evidence="1" type="ORF">ACFFK0_08595</name>
</gene>
<dbReference type="InterPro" id="IPR000801">
    <property type="entry name" value="Esterase-like"/>
</dbReference>
<accession>A0ABV6DIN2</accession>
<dbReference type="InterPro" id="IPR029058">
    <property type="entry name" value="AB_hydrolase_fold"/>
</dbReference>
<comment type="caution">
    <text evidence="1">The sequence shown here is derived from an EMBL/GenBank/DDBJ whole genome shotgun (WGS) entry which is preliminary data.</text>
</comment>
<dbReference type="PANTHER" id="PTHR48098:SF3">
    <property type="entry name" value="IRON(III) ENTEROBACTIN ESTERASE"/>
    <property type="match status" value="1"/>
</dbReference>
<dbReference type="GO" id="GO:0016787">
    <property type="term" value="F:hydrolase activity"/>
    <property type="evidence" value="ECO:0007669"/>
    <property type="project" value="UniProtKB-KW"/>
</dbReference>
<sequence>MDTSRYYQRTVVKETLYSNRLQEERQLRIYLPPGYNEVLSYPVLYCQDGEQFFNFGRLATSLTAGILDDGLEPAIAVGVDVDTATRTAEYAPEGERHDAYLRFFAEELLPFVEERYPVRRTAGERIAAGDSLGGTVSLHLALAYPHLFGNVLSLSGAFFERTRLQLEEAGDLSQLRIHMLVGLDETEVKTERGTFDFVEANRLTREILLRAGANLTYEEKPGKHLWGFWQQELPAILRLFLQA</sequence>
<evidence type="ECO:0000313" key="1">
    <source>
        <dbReference type="EMBL" id="MFC0212519.1"/>
    </source>
</evidence>
<dbReference type="Gene3D" id="3.40.50.1820">
    <property type="entry name" value="alpha/beta hydrolase"/>
    <property type="match status" value="1"/>
</dbReference>
<organism evidence="1 2">
    <name type="scientific">Paenibacillus chartarius</name>
    <dbReference type="NCBI Taxonomy" id="747481"/>
    <lineage>
        <taxon>Bacteria</taxon>
        <taxon>Bacillati</taxon>
        <taxon>Bacillota</taxon>
        <taxon>Bacilli</taxon>
        <taxon>Bacillales</taxon>
        <taxon>Paenibacillaceae</taxon>
        <taxon>Paenibacillus</taxon>
    </lineage>
</organism>
<protein>
    <submittedName>
        <fullName evidence="1">Alpha/beta hydrolase</fullName>
    </submittedName>
</protein>
<keyword evidence="1" id="KW-0378">Hydrolase</keyword>
<keyword evidence="2" id="KW-1185">Reference proteome</keyword>
<reference evidence="1 2" key="1">
    <citation type="submission" date="2024-09" db="EMBL/GenBank/DDBJ databases">
        <authorList>
            <person name="Sun Q."/>
            <person name="Mori K."/>
        </authorList>
    </citation>
    <scope>NUCLEOTIDE SEQUENCE [LARGE SCALE GENOMIC DNA]</scope>
    <source>
        <strain evidence="1 2">CCM 7759</strain>
    </source>
</reference>
<dbReference type="RefSeq" id="WP_377469701.1">
    <property type="nucleotide sequence ID" value="NZ_JBHLWN010000031.1"/>
</dbReference>
<evidence type="ECO:0000313" key="2">
    <source>
        <dbReference type="Proteomes" id="UP001589776"/>
    </source>
</evidence>
<dbReference type="SUPFAM" id="SSF53474">
    <property type="entry name" value="alpha/beta-Hydrolases"/>
    <property type="match status" value="1"/>
</dbReference>